<proteinExistence type="predicted"/>
<name>A0A921R1I0_SORBI</name>
<gene>
    <name evidence="1" type="ORF">BDA96_04G088900</name>
</gene>
<comment type="caution">
    <text evidence="1">The sequence shown here is derived from an EMBL/GenBank/DDBJ whole genome shotgun (WGS) entry which is preliminary data.</text>
</comment>
<sequence>MPVGISPIFQLKTKIFFGNQKRLLCVDLQDGTVSYINMPSGETLISCGMFVESFAPAVTGSSSASRGRSSGLTGWSTADLEQSFKRTKRTTNMQWKISKHRAS</sequence>
<evidence type="ECO:0000313" key="1">
    <source>
        <dbReference type="EMBL" id="KAG0532208.1"/>
    </source>
</evidence>
<accession>A0A921R1I0</accession>
<evidence type="ECO:0000313" key="2">
    <source>
        <dbReference type="Proteomes" id="UP000807115"/>
    </source>
</evidence>
<dbReference type="Proteomes" id="UP000807115">
    <property type="component" value="Chromosome 4"/>
</dbReference>
<dbReference type="EMBL" id="CM027683">
    <property type="protein sequence ID" value="KAG0532208.1"/>
    <property type="molecule type" value="Genomic_DNA"/>
</dbReference>
<reference evidence="1" key="1">
    <citation type="journal article" date="2019" name="BMC Genomics">
        <title>A new reference genome for Sorghum bicolor reveals high levels of sequence similarity between sweet and grain genotypes: implications for the genetics of sugar metabolism.</title>
        <authorList>
            <person name="Cooper E.A."/>
            <person name="Brenton Z.W."/>
            <person name="Flinn B.S."/>
            <person name="Jenkins J."/>
            <person name="Shu S."/>
            <person name="Flowers D."/>
            <person name="Luo F."/>
            <person name="Wang Y."/>
            <person name="Xia P."/>
            <person name="Barry K."/>
            <person name="Daum C."/>
            <person name="Lipzen A."/>
            <person name="Yoshinaga Y."/>
            <person name="Schmutz J."/>
            <person name="Saski C."/>
            <person name="Vermerris W."/>
            <person name="Kresovich S."/>
        </authorList>
    </citation>
    <scope>NUCLEOTIDE SEQUENCE</scope>
</reference>
<reference evidence="1" key="2">
    <citation type="submission" date="2020-10" db="EMBL/GenBank/DDBJ databases">
        <authorList>
            <person name="Cooper E.A."/>
            <person name="Brenton Z.W."/>
            <person name="Flinn B.S."/>
            <person name="Jenkins J."/>
            <person name="Shu S."/>
            <person name="Flowers D."/>
            <person name="Luo F."/>
            <person name="Wang Y."/>
            <person name="Xia P."/>
            <person name="Barry K."/>
            <person name="Daum C."/>
            <person name="Lipzen A."/>
            <person name="Yoshinaga Y."/>
            <person name="Schmutz J."/>
            <person name="Saski C."/>
            <person name="Vermerris W."/>
            <person name="Kresovich S."/>
        </authorList>
    </citation>
    <scope>NUCLEOTIDE SEQUENCE</scope>
</reference>
<protein>
    <submittedName>
        <fullName evidence="1">Uncharacterized protein</fullName>
    </submittedName>
</protein>
<dbReference type="AlphaFoldDB" id="A0A921R1I0"/>
<organism evidence="1 2">
    <name type="scientific">Sorghum bicolor</name>
    <name type="common">Sorghum</name>
    <name type="synonym">Sorghum vulgare</name>
    <dbReference type="NCBI Taxonomy" id="4558"/>
    <lineage>
        <taxon>Eukaryota</taxon>
        <taxon>Viridiplantae</taxon>
        <taxon>Streptophyta</taxon>
        <taxon>Embryophyta</taxon>
        <taxon>Tracheophyta</taxon>
        <taxon>Spermatophyta</taxon>
        <taxon>Magnoliopsida</taxon>
        <taxon>Liliopsida</taxon>
        <taxon>Poales</taxon>
        <taxon>Poaceae</taxon>
        <taxon>PACMAD clade</taxon>
        <taxon>Panicoideae</taxon>
        <taxon>Andropogonodae</taxon>
        <taxon>Andropogoneae</taxon>
        <taxon>Sorghinae</taxon>
        <taxon>Sorghum</taxon>
    </lineage>
</organism>